<keyword evidence="5" id="KW-1185">Reference proteome</keyword>
<gene>
    <name evidence="4" type="ORF">EPUS_05389</name>
</gene>
<keyword evidence="3" id="KW-0812">Transmembrane</keyword>
<dbReference type="Gene3D" id="1.25.40.10">
    <property type="entry name" value="Tetratricopeptide repeat domain"/>
    <property type="match status" value="1"/>
</dbReference>
<organism evidence="4 5">
    <name type="scientific">Endocarpon pusillum (strain Z07020 / HMAS-L-300199)</name>
    <name type="common">Lichen-forming fungus</name>
    <dbReference type="NCBI Taxonomy" id="1263415"/>
    <lineage>
        <taxon>Eukaryota</taxon>
        <taxon>Fungi</taxon>
        <taxon>Dikarya</taxon>
        <taxon>Ascomycota</taxon>
        <taxon>Pezizomycotina</taxon>
        <taxon>Eurotiomycetes</taxon>
        <taxon>Chaetothyriomycetidae</taxon>
        <taxon>Verrucariales</taxon>
        <taxon>Verrucariaceae</taxon>
        <taxon>Endocarpon</taxon>
    </lineage>
</organism>
<dbReference type="SUPFAM" id="SSF48452">
    <property type="entry name" value="TPR-like"/>
    <property type="match status" value="1"/>
</dbReference>
<evidence type="ECO:0000256" key="2">
    <source>
        <dbReference type="SAM" id="MobiDB-lite"/>
    </source>
</evidence>
<evidence type="ECO:0000313" key="4">
    <source>
        <dbReference type="EMBL" id="ERF73966.1"/>
    </source>
</evidence>
<dbReference type="AlphaFoldDB" id="U1GPS1"/>
<dbReference type="HOGENOM" id="CLU_029045_0_0_1"/>
<feature type="transmembrane region" description="Helical" evidence="3">
    <location>
        <begin position="219"/>
        <end position="240"/>
    </location>
</feature>
<dbReference type="GeneID" id="19240342"/>
<dbReference type="PROSITE" id="PS50005">
    <property type="entry name" value="TPR"/>
    <property type="match status" value="1"/>
</dbReference>
<feature type="transmembrane region" description="Helical" evidence="3">
    <location>
        <begin position="51"/>
        <end position="69"/>
    </location>
</feature>
<feature type="transmembrane region" description="Helical" evidence="3">
    <location>
        <begin position="356"/>
        <end position="378"/>
    </location>
</feature>
<feature type="transmembrane region" description="Helical" evidence="3">
    <location>
        <begin position="101"/>
        <end position="122"/>
    </location>
</feature>
<keyword evidence="3" id="KW-0472">Membrane</keyword>
<feature type="compositionally biased region" description="Basic and acidic residues" evidence="2">
    <location>
        <begin position="1"/>
        <end position="10"/>
    </location>
</feature>
<feature type="transmembrane region" description="Helical" evidence="3">
    <location>
        <begin position="142"/>
        <end position="159"/>
    </location>
</feature>
<feature type="transmembrane region" description="Helical" evidence="3">
    <location>
        <begin position="299"/>
        <end position="318"/>
    </location>
</feature>
<reference evidence="5" key="1">
    <citation type="journal article" date="2014" name="BMC Genomics">
        <title>Genome characteristics reveal the impact of lichenization on lichen-forming fungus Endocarpon pusillum Hedwig (Verrucariales, Ascomycota).</title>
        <authorList>
            <person name="Wang Y.-Y."/>
            <person name="Liu B."/>
            <person name="Zhang X.-Y."/>
            <person name="Zhou Q.-M."/>
            <person name="Zhang T."/>
            <person name="Li H."/>
            <person name="Yu Y.-F."/>
            <person name="Zhang X.-L."/>
            <person name="Hao X.-Y."/>
            <person name="Wang M."/>
            <person name="Wang L."/>
            <person name="Wei J.-C."/>
        </authorList>
    </citation>
    <scope>NUCLEOTIDE SEQUENCE [LARGE SCALE GENOMIC DNA]</scope>
    <source>
        <strain evidence="5">Z07020 / HMAS-L-300199</strain>
    </source>
</reference>
<name>U1GPS1_ENDPU</name>
<dbReference type="EMBL" id="KE720913">
    <property type="protein sequence ID" value="ERF73966.1"/>
    <property type="molecule type" value="Genomic_DNA"/>
</dbReference>
<feature type="repeat" description="TPR" evidence="1">
    <location>
        <begin position="595"/>
        <end position="628"/>
    </location>
</feature>
<dbReference type="OrthoDB" id="3363151at2759"/>
<proteinExistence type="predicted"/>
<dbReference type="InterPro" id="IPR011990">
    <property type="entry name" value="TPR-like_helical_dom_sf"/>
</dbReference>
<feature type="transmembrane region" description="Helical" evidence="3">
    <location>
        <begin position="421"/>
        <end position="442"/>
    </location>
</feature>
<feature type="region of interest" description="Disordered" evidence="2">
    <location>
        <begin position="1"/>
        <end position="20"/>
    </location>
</feature>
<dbReference type="Pfam" id="PF13374">
    <property type="entry name" value="TPR_10"/>
    <property type="match status" value="1"/>
</dbReference>
<dbReference type="eggNOG" id="ENOG502RXFK">
    <property type="taxonomic scope" value="Eukaryota"/>
</dbReference>
<dbReference type="InterPro" id="IPR019734">
    <property type="entry name" value="TPR_rpt"/>
</dbReference>
<dbReference type="OMA" id="VQSWAWY"/>
<keyword evidence="3" id="KW-1133">Transmembrane helix</keyword>
<keyword evidence="1" id="KW-0802">TPR repeat</keyword>
<dbReference type="RefSeq" id="XP_007800436.1">
    <property type="nucleotide sequence ID" value="XM_007802245.1"/>
</dbReference>
<evidence type="ECO:0000313" key="5">
    <source>
        <dbReference type="Proteomes" id="UP000019373"/>
    </source>
</evidence>
<sequence length="636" mass="71894">MLPEQVDHSPTRSSKSNNNHASSFHKLAVQAKKKAHSITTAPLRELNSQKYLNSLHGILVLESILWILFHTFIPGLTTTDIPCPNYQQILRKIFEVLFWEYSFIASFFLILSARVICIPFLADSSSTNFARSLIRRPIEIGLPLFVAAAVAFLIFNQTGTDTITEFATNYSNPLVQPVYLPPTGLALVNSIYNTLWMVRDFSTQAANRAWPSMTLWSPSLIYSQSYTVYIAMAILPFTRPRWHVQGLGFFILGAWWLNSWGWYSATGLLLADISIHPILKADFQYGFNMTEKFRVRNGFIGGFLAAAGLAMKYVWVAARPDLRNAELKSHPIFYFSDKVSFETFDKSAPYPRNDNYLLIVGILLLVETLEPVKSFLAGNRTLLFFGKRSFSFFTAQSIFVYTIGMKLALHLRTARDLSISSTNAITIFTLIPCILLGAELFYRLVDVPTAFRGRTTRGFWTWILDLHLQSQQHLQSSQTPPSKVQPIGWPRIRSPRTYTACQRENPSLIHGRTYGVTEMRLKNSIRGPSPLRDALRGRYNLLGTSRSWSAAQSDLAQRFLQRESTCGLPCVKIAENSFRLTGKEKLLGPEHTSTLTIVNNLGNIYLKQGKLAEAEQMYQRALAGKEKMLGPSILSR</sequence>
<protein>
    <submittedName>
        <fullName evidence="4">Uncharacterized protein</fullName>
    </submittedName>
</protein>
<feature type="transmembrane region" description="Helical" evidence="3">
    <location>
        <begin position="390"/>
        <end position="409"/>
    </location>
</feature>
<dbReference type="Proteomes" id="UP000019373">
    <property type="component" value="Unassembled WGS sequence"/>
</dbReference>
<evidence type="ECO:0000256" key="1">
    <source>
        <dbReference type="PROSITE-ProRule" id="PRU00339"/>
    </source>
</evidence>
<feature type="transmembrane region" description="Helical" evidence="3">
    <location>
        <begin position="179"/>
        <end position="198"/>
    </location>
</feature>
<evidence type="ECO:0000256" key="3">
    <source>
        <dbReference type="SAM" id="Phobius"/>
    </source>
</evidence>
<feature type="compositionally biased region" description="Polar residues" evidence="2">
    <location>
        <begin position="11"/>
        <end position="20"/>
    </location>
</feature>
<accession>U1GPS1</accession>